<dbReference type="InterPro" id="IPR057275">
    <property type="entry name" value="Beta-barrel_GLAA-B_I"/>
</dbReference>
<dbReference type="Gene3D" id="2.160.20.10">
    <property type="entry name" value="Single-stranded right-handed beta-helix, Pectin lyase-like"/>
    <property type="match status" value="2"/>
</dbReference>
<dbReference type="SUPFAM" id="SSF51126">
    <property type="entry name" value="Pectin lyase-like"/>
    <property type="match status" value="2"/>
</dbReference>
<dbReference type="InterPro" id="IPR011050">
    <property type="entry name" value="Pectin_lyase_fold/virulence"/>
</dbReference>
<dbReference type="RefSeq" id="WP_322610017.1">
    <property type="nucleotide sequence ID" value="NZ_JARVCO010000012.1"/>
</dbReference>
<accession>A0ABU5N1E9</accession>
<reference evidence="3 4" key="1">
    <citation type="journal article" date="2024" name="Appl. Environ. Microbiol.">
        <title>Pontiella agarivorans sp. nov., a novel marine anaerobic bacterium capable of degrading macroalgal polysaccharides and fixing nitrogen.</title>
        <authorList>
            <person name="Liu N."/>
            <person name="Kivenson V."/>
            <person name="Peng X."/>
            <person name="Cui Z."/>
            <person name="Lankiewicz T.S."/>
            <person name="Gosselin K.M."/>
            <person name="English C.J."/>
            <person name="Blair E.M."/>
            <person name="O'Malley M.A."/>
            <person name="Valentine D.L."/>
        </authorList>
    </citation>
    <scope>NUCLEOTIDE SEQUENCE [LARGE SCALE GENOMIC DNA]</scope>
    <source>
        <strain evidence="3 4">NLcol2</strain>
    </source>
</reference>
<dbReference type="Proteomes" id="UP001290861">
    <property type="component" value="Unassembled WGS sequence"/>
</dbReference>
<dbReference type="InterPro" id="IPR006626">
    <property type="entry name" value="PbH1"/>
</dbReference>
<name>A0ABU5N1E9_9BACT</name>
<evidence type="ECO:0000313" key="4">
    <source>
        <dbReference type="Proteomes" id="UP001290861"/>
    </source>
</evidence>
<comment type="caution">
    <text evidence="3">The sequence shown here is derived from an EMBL/GenBank/DDBJ whole genome shotgun (WGS) entry which is preliminary data.</text>
</comment>
<gene>
    <name evidence="3" type="ORF">P9H32_16555</name>
</gene>
<evidence type="ECO:0000256" key="1">
    <source>
        <dbReference type="SAM" id="SignalP"/>
    </source>
</evidence>
<feature type="domain" description="GLAA-B beta-barrel" evidence="2">
    <location>
        <begin position="138"/>
        <end position="233"/>
    </location>
</feature>
<evidence type="ECO:0000259" key="2">
    <source>
        <dbReference type="Pfam" id="PF23763"/>
    </source>
</evidence>
<keyword evidence="1" id="KW-0732">Signal</keyword>
<evidence type="ECO:0000313" key="3">
    <source>
        <dbReference type="EMBL" id="MDZ8120243.1"/>
    </source>
</evidence>
<keyword evidence="4" id="KW-1185">Reference proteome</keyword>
<feature type="signal peptide" evidence="1">
    <location>
        <begin position="1"/>
        <end position="20"/>
    </location>
</feature>
<proteinExistence type="predicted"/>
<dbReference type="EMBL" id="JARVCO010000012">
    <property type="protein sequence ID" value="MDZ8120243.1"/>
    <property type="molecule type" value="Genomic_DNA"/>
</dbReference>
<dbReference type="Pfam" id="PF23763">
    <property type="entry name" value="Beta-barrel_GLAA-B_I"/>
    <property type="match status" value="1"/>
</dbReference>
<protein>
    <recommendedName>
        <fullName evidence="2">GLAA-B beta-barrel domain-containing protein</fullName>
    </recommendedName>
</protein>
<feature type="chain" id="PRO_5047023450" description="GLAA-B beta-barrel domain-containing protein" evidence="1">
    <location>
        <begin position="21"/>
        <end position="606"/>
    </location>
</feature>
<dbReference type="InterPro" id="IPR012334">
    <property type="entry name" value="Pectin_lyas_fold"/>
</dbReference>
<sequence length="606" mass="67768">MRTFFGVGCLLVICAGSVLARTVNVEDHGIVPGQDVTFKVNQLLEELQGEKGVTLYFPKGRYEFKPENAIEKYRAVTNHDNSLKRIAFPLYGFEDFTLDGGESTFLFYGRICPVIVENSKNIMLKNFSIDWDTPFHHELTVVERDEKNNTFVAEVSPMKHGFKVQGGKLLLGHYGWEDELGQNIPYDPKTGAPYWDTRRYGLKYRGAKAANVGENRVRLQDATRLAPPLGAVLCAWGNSPNRLAQSIHLGNSLNTTIENVTVYAGGGMGLIAERCENIHLNKFVVTSAEGRTLSARADATHFLGCKGLIHVENCLLEHMGDDGINVHGAYVKVVEYMGDNTFLCEISHRQQKGLIFCEPGDKVMLTSRKNVQPLYESTVTATRILNESRFLMTVDMMPETYPEGPLSFENLTWYPDVIMKKCIVRENRARSVLISTKGKVLLEDNWFSSQMHGVLIEGDNKSWYESGGVRDVTINNNTFVNHGYGNGQGYPLYAAPMLLPEQTLGDDQYHWNIRFTNNRIKNFNGHLVHAKSVKNLIVEENTVEVDNTYPSSSGLPAVALDFCKDVRVKNNSFAGFEFPIRIESKGGTTGLKVEHNTGLDSGTLNK</sequence>
<dbReference type="SMART" id="SM00710">
    <property type="entry name" value="PbH1"/>
    <property type="match status" value="6"/>
</dbReference>
<organism evidence="3 4">
    <name type="scientific">Pontiella agarivorans</name>
    <dbReference type="NCBI Taxonomy" id="3038953"/>
    <lineage>
        <taxon>Bacteria</taxon>
        <taxon>Pseudomonadati</taxon>
        <taxon>Kiritimatiellota</taxon>
        <taxon>Kiritimatiellia</taxon>
        <taxon>Kiritimatiellales</taxon>
        <taxon>Pontiellaceae</taxon>
        <taxon>Pontiella</taxon>
    </lineage>
</organism>